<reference evidence="2 3" key="1">
    <citation type="journal article" date="2012" name="Genome Biol.">
        <title>Genome and low-iron response of an oceanic diatom adapted to chronic iron limitation.</title>
        <authorList>
            <person name="Lommer M."/>
            <person name="Specht M."/>
            <person name="Roy A.S."/>
            <person name="Kraemer L."/>
            <person name="Andreson R."/>
            <person name="Gutowska M.A."/>
            <person name="Wolf J."/>
            <person name="Bergner S.V."/>
            <person name="Schilhabel M.B."/>
            <person name="Klostermeier U.C."/>
            <person name="Beiko R.G."/>
            <person name="Rosenstiel P."/>
            <person name="Hippler M."/>
            <person name="Laroche J."/>
        </authorList>
    </citation>
    <scope>NUCLEOTIDE SEQUENCE [LARGE SCALE GENOMIC DNA]</scope>
    <source>
        <strain evidence="2 3">CCMP1005</strain>
    </source>
</reference>
<comment type="caution">
    <text evidence="2">The sequence shown here is derived from an EMBL/GenBank/DDBJ whole genome shotgun (WGS) entry which is preliminary data.</text>
</comment>
<evidence type="ECO:0000313" key="3">
    <source>
        <dbReference type="Proteomes" id="UP000266841"/>
    </source>
</evidence>
<evidence type="ECO:0000313" key="2">
    <source>
        <dbReference type="EMBL" id="EJK62880.1"/>
    </source>
</evidence>
<organism evidence="2 3">
    <name type="scientific">Thalassiosira oceanica</name>
    <name type="common">Marine diatom</name>
    <dbReference type="NCBI Taxonomy" id="159749"/>
    <lineage>
        <taxon>Eukaryota</taxon>
        <taxon>Sar</taxon>
        <taxon>Stramenopiles</taxon>
        <taxon>Ochrophyta</taxon>
        <taxon>Bacillariophyta</taxon>
        <taxon>Coscinodiscophyceae</taxon>
        <taxon>Thalassiosirophycidae</taxon>
        <taxon>Thalassiosirales</taxon>
        <taxon>Thalassiosiraceae</taxon>
        <taxon>Thalassiosira</taxon>
    </lineage>
</organism>
<accession>K0SC03</accession>
<sequence>MSKPGGNPESDSNNMERESCGSTSGEESDDESRDEEATGPAELSQDYQYCQAVAEDSGDVAPHAETADSSSGGGDASMMGRRQGSLFNRNGTVAESLFAAQQCFTISNNKSATSTPAQLCQPIGVAGTKRTRDEMNGFALPMNGYHHSERNAQFDNLRVAQRHLADLGGQHRSLHQGGPARSGADLLQQPITPVTVNYRRPMGFGGQLGLEPGRNPDDNLMRELDEADQGGDLPTYLQNIARRRQIEDESLQRFFHKRASQLRGTEAGDYGGEGGMAASNQSGMDPNFIRMASQESSSSTAQAPVEMAMNQYAGNQPGGNPDIAALPVPQGKSQEHMFCLPVQAAPLSRANSRSDDDSPVHPLATSAADKSKRSPAETDHAAAASLLSLSAKDDEVQPAKKAKVDAQQQMPQVLKGDRTENQCMPLLRPEEREDFKTTDYLFYVVSHFRVCHFEEKDRGGGKRKGLELGFPGLCCSFCGGKKDKSKSIDAFYTHLVRCKHVPQTVKEDVQRYKENHTKDTENLRAKGVRKSAKFFFATLWARLQAAPSPNTNQEVVTNMGDDSKSSTDIMPNAGDGTGAMFNGYQSPIMRPPFYQGAYGAFPGFTSNQAAILQMSRQIMPMSAMNIYQSNPDLMRRMLLNRYQTLRLNSGALQQSSPAPPRPPGERDNSKSGSAHAAVK</sequence>
<gene>
    <name evidence="2" type="ORF">THAOC_16490</name>
</gene>
<name>K0SC03_THAOC</name>
<dbReference type="EMBL" id="AGNL01018568">
    <property type="protein sequence ID" value="EJK62880.1"/>
    <property type="molecule type" value="Genomic_DNA"/>
</dbReference>
<dbReference type="Proteomes" id="UP000266841">
    <property type="component" value="Unassembled WGS sequence"/>
</dbReference>
<protein>
    <submittedName>
        <fullName evidence="2">Uncharacterized protein</fullName>
    </submittedName>
</protein>
<feature type="region of interest" description="Disordered" evidence="1">
    <location>
        <begin position="348"/>
        <end position="380"/>
    </location>
</feature>
<evidence type="ECO:0000256" key="1">
    <source>
        <dbReference type="SAM" id="MobiDB-lite"/>
    </source>
</evidence>
<feature type="region of interest" description="Disordered" evidence="1">
    <location>
        <begin position="649"/>
        <end position="679"/>
    </location>
</feature>
<keyword evidence="3" id="KW-1185">Reference proteome</keyword>
<dbReference type="AlphaFoldDB" id="K0SC03"/>
<proteinExistence type="predicted"/>
<feature type="compositionally biased region" description="Basic and acidic residues" evidence="1">
    <location>
        <begin position="369"/>
        <end position="380"/>
    </location>
</feature>
<feature type="region of interest" description="Disordered" evidence="1">
    <location>
        <begin position="1"/>
        <end position="83"/>
    </location>
</feature>